<proteinExistence type="predicted"/>
<evidence type="ECO:0000313" key="3">
    <source>
        <dbReference type="Proteomes" id="UP000235786"/>
    </source>
</evidence>
<evidence type="ECO:0000313" key="2">
    <source>
        <dbReference type="EMBL" id="PMD32286.1"/>
    </source>
</evidence>
<feature type="domain" description="Heterokaryon incompatibility" evidence="1">
    <location>
        <begin position="45"/>
        <end position="198"/>
    </location>
</feature>
<sequence>CLNSHESCTKQVERDGAWYPPRLIDVGVQHPKLILTSSESQVGPYATLSHCWGPNPSFLQLSKSNMDEFQNEIRLQDLPQTFRDAIEVVRWFSIRYLWIDSLCIQQSGEGSNKDWQYHASIMDRIYSKCVLNIAAAWAQSAHGGCFSTRQSEVAERCIAFARSFKGIEGIQGIRSTADSNLTAVHESPLSARGWVLQERMLSPRVLSFGQDQVFWECNKLRNGSEAYPCGFDTHTFYPVFDIPLTVSQWGCSWLWARIIEDYSGKSLSHPLEDGFVALSAIARQITQLKDDWYIAGLFWRDFPAQLLWEVKPSHSFLGRTTRPTGNYRAPTWSWASLDG</sequence>
<dbReference type="STRING" id="1149755.A0A2J6R198"/>
<dbReference type="PANTHER" id="PTHR33112">
    <property type="entry name" value="DOMAIN PROTEIN, PUTATIVE-RELATED"/>
    <property type="match status" value="1"/>
</dbReference>
<gene>
    <name evidence="2" type="ORF">L207DRAFT_377031</name>
</gene>
<name>A0A2J6R198_HYAVF</name>
<dbReference type="AlphaFoldDB" id="A0A2J6R198"/>
<feature type="non-terminal residue" evidence="2">
    <location>
        <position position="1"/>
    </location>
</feature>
<dbReference type="PANTHER" id="PTHR33112:SF10">
    <property type="entry name" value="TOL"/>
    <property type="match status" value="1"/>
</dbReference>
<feature type="non-terminal residue" evidence="2">
    <location>
        <position position="339"/>
    </location>
</feature>
<evidence type="ECO:0000259" key="1">
    <source>
        <dbReference type="Pfam" id="PF06985"/>
    </source>
</evidence>
<dbReference type="Proteomes" id="UP000235786">
    <property type="component" value="Unassembled WGS sequence"/>
</dbReference>
<reference evidence="2 3" key="1">
    <citation type="submission" date="2016-04" db="EMBL/GenBank/DDBJ databases">
        <title>A degradative enzymes factory behind the ericoid mycorrhizal symbiosis.</title>
        <authorList>
            <consortium name="DOE Joint Genome Institute"/>
            <person name="Martino E."/>
            <person name="Morin E."/>
            <person name="Grelet G."/>
            <person name="Kuo A."/>
            <person name="Kohler A."/>
            <person name="Daghino S."/>
            <person name="Barry K."/>
            <person name="Choi C."/>
            <person name="Cichocki N."/>
            <person name="Clum A."/>
            <person name="Copeland A."/>
            <person name="Hainaut M."/>
            <person name="Haridas S."/>
            <person name="Labutti K."/>
            <person name="Lindquist E."/>
            <person name="Lipzen A."/>
            <person name="Khouja H.-R."/>
            <person name="Murat C."/>
            <person name="Ohm R."/>
            <person name="Olson A."/>
            <person name="Spatafora J."/>
            <person name="Veneault-Fourrey C."/>
            <person name="Henrissat B."/>
            <person name="Grigoriev I."/>
            <person name="Martin F."/>
            <person name="Perotto S."/>
        </authorList>
    </citation>
    <scope>NUCLEOTIDE SEQUENCE [LARGE SCALE GENOMIC DNA]</scope>
    <source>
        <strain evidence="2 3">F</strain>
    </source>
</reference>
<dbReference type="Pfam" id="PF06985">
    <property type="entry name" value="HET"/>
    <property type="match status" value="1"/>
</dbReference>
<organism evidence="2 3">
    <name type="scientific">Hyaloscypha variabilis (strain UAMH 11265 / GT02V1 / F)</name>
    <name type="common">Meliniomyces variabilis</name>
    <dbReference type="NCBI Taxonomy" id="1149755"/>
    <lineage>
        <taxon>Eukaryota</taxon>
        <taxon>Fungi</taxon>
        <taxon>Dikarya</taxon>
        <taxon>Ascomycota</taxon>
        <taxon>Pezizomycotina</taxon>
        <taxon>Leotiomycetes</taxon>
        <taxon>Helotiales</taxon>
        <taxon>Hyaloscyphaceae</taxon>
        <taxon>Hyaloscypha</taxon>
        <taxon>Hyaloscypha variabilis</taxon>
    </lineage>
</organism>
<dbReference type="OrthoDB" id="3563898at2759"/>
<keyword evidence="3" id="KW-1185">Reference proteome</keyword>
<protein>
    <submittedName>
        <fullName evidence="2">HET-domain-containing protein</fullName>
    </submittedName>
</protein>
<accession>A0A2J6R198</accession>
<dbReference type="InterPro" id="IPR010730">
    <property type="entry name" value="HET"/>
</dbReference>
<dbReference type="EMBL" id="KZ613959">
    <property type="protein sequence ID" value="PMD32286.1"/>
    <property type="molecule type" value="Genomic_DNA"/>
</dbReference>